<evidence type="ECO:0000256" key="1">
    <source>
        <dbReference type="SAM" id="Phobius"/>
    </source>
</evidence>
<feature type="transmembrane region" description="Helical" evidence="1">
    <location>
        <begin position="40"/>
        <end position="58"/>
    </location>
</feature>
<dbReference type="Proteomes" id="UP000295733">
    <property type="component" value="Unassembled WGS sequence"/>
</dbReference>
<keyword evidence="1" id="KW-0472">Membrane</keyword>
<sequence>MKKVLLTSALVLGMAAPAFAGAYSEPVIEPEIIVEDTVSSAHDILVPIMALIMFAAVAD</sequence>
<keyword evidence="1" id="KW-0812">Transmembrane</keyword>
<dbReference type="AlphaFoldDB" id="A0A4R2NUR5"/>
<comment type="caution">
    <text evidence="3">The sequence shown here is derived from an EMBL/GenBank/DDBJ whole genome shotgun (WGS) entry which is preliminary data.</text>
</comment>
<organism evidence="3 4">
    <name type="scientific">Rhodovulum adriaticum</name>
    <name type="common">Rhodopseudomonas adriatica</name>
    <dbReference type="NCBI Taxonomy" id="35804"/>
    <lineage>
        <taxon>Bacteria</taxon>
        <taxon>Pseudomonadati</taxon>
        <taxon>Pseudomonadota</taxon>
        <taxon>Alphaproteobacteria</taxon>
        <taxon>Rhodobacterales</taxon>
        <taxon>Paracoccaceae</taxon>
        <taxon>Rhodovulum</taxon>
    </lineage>
</organism>
<evidence type="ECO:0000313" key="4">
    <source>
        <dbReference type="Proteomes" id="UP000295733"/>
    </source>
</evidence>
<feature type="signal peptide" evidence="2">
    <location>
        <begin position="1"/>
        <end position="20"/>
    </location>
</feature>
<gene>
    <name evidence="3" type="ORF">EV656_10327</name>
</gene>
<keyword evidence="1" id="KW-1133">Transmembrane helix</keyword>
<proteinExistence type="predicted"/>
<dbReference type="EMBL" id="SLXL01000003">
    <property type="protein sequence ID" value="TCP25278.1"/>
    <property type="molecule type" value="Genomic_DNA"/>
</dbReference>
<reference evidence="3 4" key="1">
    <citation type="submission" date="2019-03" db="EMBL/GenBank/DDBJ databases">
        <title>Genomic Encyclopedia of Type Strains, Phase IV (KMG-IV): sequencing the most valuable type-strain genomes for metagenomic binning, comparative biology and taxonomic classification.</title>
        <authorList>
            <person name="Goeker M."/>
        </authorList>
    </citation>
    <scope>NUCLEOTIDE SEQUENCE [LARGE SCALE GENOMIC DNA]</scope>
    <source>
        <strain evidence="3 4">DSM 2781</strain>
    </source>
</reference>
<protein>
    <submittedName>
        <fullName evidence="3">Uncharacterized protein</fullName>
    </submittedName>
</protein>
<keyword evidence="2" id="KW-0732">Signal</keyword>
<accession>A0A4R2NUR5</accession>
<name>A0A4R2NUR5_RHOAD</name>
<feature type="chain" id="PRO_5020783276" evidence="2">
    <location>
        <begin position="21"/>
        <end position="59"/>
    </location>
</feature>
<keyword evidence="4" id="KW-1185">Reference proteome</keyword>
<dbReference type="RefSeq" id="WP_132601033.1">
    <property type="nucleotide sequence ID" value="NZ_NRRP01000006.1"/>
</dbReference>
<evidence type="ECO:0000313" key="3">
    <source>
        <dbReference type="EMBL" id="TCP25278.1"/>
    </source>
</evidence>
<evidence type="ECO:0000256" key="2">
    <source>
        <dbReference type="SAM" id="SignalP"/>
    </source>
</evidence>